<proteinExistence type="predicted"/>
<feature type="non-terminal residue" evidence="1">
    <location>
        <position position="1"/>
    </location>
</feature>
<organism evidence="1 2">
    <name type="scientific">Truncatella angustata</name>
    <dbReference type="NCBI Taxonomy" id="152316"/>
    <lineage>
        <taxon>Eukaryota</taxon>
        <taxon>Fungi</taxon>
        <taxon>Dikarya</taxon>
        <taxon>Ascomycota</taxon>
        <taxon>Pezizomycotina</taxon>
        <taxon>Sordariomycetes</taxon>
        <taxon>Xylariomycetidae</taxon>
        <taxon>Amphisphaeriales</taxon>
        <taxon>Sporocadaceae</taxon>
        <taxon>Truncatella</taxon>
    </lineage>
</organism>
<sequence>WPSIVIHIATLSFKESLLTCYQYHNRLLVGHFGLRPPNIDGKPVLNVDSLRVILIFNVAYDTNIFPLELHGLNLSGCYMILCYTGARPAELVNNERKKPTDGFLESFMVRKRSCQLGAPVSRLKRTMTLWRKIPVNSASFFCERRSGVIVQRRSAMRTSS</sequence>
<protein>
    <submittedName>
        <fullName evidence="1">Uncharacterized protein</fullName>
    </submittedName>
</protein>
<keyword evidence="2" id="KW-1185">Reference proteome</keyword>
<accession>A0A9P8REF5</accession>
<dbReference type="RefSeq" id="XP_045950896.1">
    <property type="nucleotide sequence ID" value="XM_046095081.1"/>
</dbReference>
<reference evidence="1" key="1">
    <citation type="journal article" date="2021" name="Nat. Commun.">
        <title>Genetic determinants of endophytism in the Arabidopsis root mycobiome.</title>
        <authorList>
            <person name="Mesny F."/>
            <person name="Miyauchi S."/>
            <person name="Thiergart T."/>
            <person name="Pickel B."/>
            <person name="Atanasova L."/>
            <person name="Karlsson M."/>
            <person name="Huettel B."/>
            <person name="Barry K.W."/>
            <person name="Haridas S."/>
            <person name="Chen C."/>
            <person name="Bauer D."/>
            <person name="Andreopoulos W."/>
            <person name="Pangilinan J."/>
            <person name="LaButti K."/>
            <person name="Riley R."/>
            <person name="Lipzen A."/>
            <person name="Clum A."/>
            <person name="Drula E."/>
            <person name="Henrissat B."/>
            <person name="Kohler A."/>
            <person name="Grigoriev I.V."/>
            <person name="Martin F.M."/>
            <person name="Hacquard S."/>
        </authorList>
    </citation>
    <scope>NUCLEOTIDE SEQUENCE</scope>
    <source>
        <strain evidence="1">MPI-SDFR-AT-0073</strain>
    </source>
</reference>
<dbReference type="OrthoDB" id="4485682at2759"/>
<dbReference type="Proteomes" id="UP000758603">
    <property type="component" value="Unassembled WGS sequence"/>
</dbReference>
<evidence type="ECO:0000313" key="2">
    <source>
        <dbReference type="Proteomes" id="UP000758603"/>
    </source>
</evidence>
<name>A0A9P8REF5_9PEZI</name>
<evidence type="ECO:0000313" key="1">
    <source>
        <dbReference type="EMBL" id="KAH6638624.1"/>
    </source>
</evidence>
<comment type="caution">
    <text evidence="1">The sequence shown here is derived from an EMBL/GenBank/DDBJ whole genome shotgun (WGS) entry which is preliminary data.</text>
</comment>
<dbReference type="GeneID" id="70123974"/>
<dbReference type="EMBL" id="JAGPXC010000015">
    <property type="protein sequence ID" value="KAH6638624.1"/>
    <property type="molecule type" value="Genomic_DNA"/>
</dbReference>
<gene>
    <name evidence="1" type="ORF">BKA67DRAFT_145273</name>
</gene>
<dbReference type="AlphaFoldDB" id="A0A9P8REF5"/>